<dbReference type="Proteomes" id="UP001239213">
    <property type="component" value="Unassembled WGS sequence"/>
</dbReference>
<keyword evidence="2" id="KW-1185">Reference proteome</keyword>
<protein>
    <submittedName>
        <fullName evidence="1">Uncharacterized protein</fullName>
    </submittedName>
</protein>
<evidence type="ECO:0000313" key="1">
    <source>
        <dbReference type="EMBL" id="KAK1450905.1"/>
    </source>
</evidence>
<comment type="caution">
    <text evidence="1">The sequence shown here is derived from an EMBL/GenBank/DDBJ whole genome shotgun (WGS) entry which is preliminary data.</text>
</comment>
<evidence type="ECO:0000313" key="2">
    <source>
        <dbReference type="Proteomes" id="UP001239213"/>
    </source>
</evidence>
<dbReference type="AlphaFoldDB" id="A0AAI9XK51"/>
<dbReference type="EMBL" id="MPDP01000303">
    <property type="protein sequence ID" value="KAK1450905.1"/>
    <property type="molecule type" value="Genomic_DNA"/>
</dbReference>
<proteinExistence type="predicted"/>
<accession>A0AAI9XK51</accession>
<reference evidence="1" key="1">
    <citation type="submission" date="2016-11" db="EMBL/GenBank/DDBJ databases">
        <title>The genome sequence of Colletotrichum cuscutae.</title>
        <authorList>
            <person name="Baroncelli R."/>
        </authorList>
    </citation>
    <scope>NUCLEOTIDE SEQUENCE</scope>
    <source>
        <strain evidence="1">IMI 304802</strain>
    </source>
</reference>
<name>A0AAI9XK51_9PEZI</name>
<organism evidence="1 2">
    <name type="scientific">Colletotrichum cuscutae</name>
    <dbReference type="NCBI Taxonomy" id="1209917"/>
    <lineage>
        <taxon>Eukaryota</taxon>
        <taxon>Fungi</taxon>
        <taxon>Dikarya</taxon>
        <taxon>Ascomycota</taxon>
        <taxon>Pezizomycotina</taxon>
        <taxon>Sordariomycetes</taxon>
        <taxon>Hypocreomycetidae</taxon>
        <taxon>Glomerellales</taxon>
        <taxon>Glomerellaceae</taxon>
        <taxon>Colletotrichum</taxon>
        <taxon>Colletotrichum acutatum species complex</taxon>
    </lineage>
</organism>
<gene>
    <name evidence="1" type="ORF">CCUS01_11446</name>
</gene>
<sequence length="144" mass="15876">MPPGSHTDQLMISPEAAIPWLHFSGGCSGAWVRRRRYCKKNSKLSRGDAGGMGDDGGGGPFATYWLFTRITNSLKIIHLHPRYSHHDQLNMSISVAHDEKMAGTLAVVSCFHLDRPDIESVDSISHSIPPGHDFCLTQISVFTM</sequence>